<feature type="transmembrane region" description="Helical" evidence="1">
    <location>
        <begin position="86"/>
        <end position="109"/>
    </location>
</feature>
<dbReference type="AlphaFoldDB" id="A0A2J5HIM2"/>
<reference evidence="3" key="1">
    <citation type="submission" date="2017-12" db="EMBL/GenBank/DDBJ databases">
        <authorList>
            <consortium name="DOE Joint Genome Institute"/>
            <person name="Mondo S.J."/>
            <person name="Kjaerbolling I."/>
            <person name="Vesth T.C."/>
            <person name="Frisvad J.C."/>
            <person name="Nybo J.L."/>
            <person name="Theobald S."/>
            <person name="Kuo A."/>
            <person name="Bowyer P."/>
            <person name="Matsuda Y."/>
            <person name="Lyhne E.K."/>
            <person name="Kogle M.E."/>
            <person name="Clum A."/>
            <person name="Lipzen A."/>
            <person name="Salamov A."/>
            <person name="Ngan C.Y."/>
            <person name="Daum C."/>
            <person name="Chiniquy J."/>
            <person name="Barry K."/>
            <person name="LaButti K."/>
            <person name="Haridas S."/>
            <person name="Simmons B.A."/>
            <person name="Magnuson J.K."/>
            <person name="Mortensen U.H."/>
            <person name="Larsen T.O."/>
            <person name="Grigoriev I.V."/>
            <person name="Baker S.E."/>
            <person name="Andersen M.R."/>
            <person name="Nordberg H.P."/>
            <person name="Cantor M.N."/>
            <person name="Hua S.X."/>
        </authorList>
    </citation>
    <scope>NUCLEOTIDE SEQUENCE [LARGE SCALE GENOMIC DNA]</scope>
    <source>
        <strain evidence="3">IBT 19404</strain>
    </source>
</reference>
<keyword evidence="1" id="KW-0812">Transmembrane</keyword>
<keyword evidence="3" id="KW-1185">Reference proteome</keyword>
<gene>
    <name evidence="2" type="ORF">BDW42DRAFT_177794</name>
</gene>
<evidence type="ECO:0000313" key="2">
    <source>
        <dbReference type="EMBL" id="PLN76893.1"/>
    </source>
</evidence>
<sequence>MGRKNGFCILFSSHFFFLIAVSDIPYLISHIWYYLALHEMWMDARVTSIRTMTTTLQSVTVSQSVLSIYLYLLCLYFYFRGFLSLFLFLFIFNFLSPSHQLSVIFCYSLESYSSHRESFLSKAHSLISIKYPLPLLFCLRLSISTVRYIHMRVRSFHI</sequence>
<proteinExistence type="predicted"/>
<evidence type="ECO:0000256" key="1">
    <source>
        <dbReference type="SAM" id="Phobius"/>
    </source>
</evidence>
<accession>A0A2J5HIM2</accession>
<organism evidence="2 3">
    <name type="scientific">Aspergillus taichungensis</name>
    <dbReference type="NCBI Taxonomy" id="482145"/>
    <lineage>
        <taxon>Eukaryota</taxon>
        <taxon>Fungi</taxon>
        <taxon>Dikarya</taxon>
        <taxon>Ascomycota</taxon>
        <taxon>Pezizomycotina</taxon>
        <taxon>Eurotiomycetes</taxon>
        <taxon>Eurotiomycetidae</taxon>
        <taxon>Eurotiales</taxon>
        <taxon>Aspergillaceae</taxon>
        <taxon>Aspergillus</taxon>
        <taxon>Aspergillus subgen. Circumdati</taxon>
    </lineage>
</organism>
<keyword evidence="1" id="KW-0472">Membrane</keyword>
<dbReference type="EMBL" id="KZ559607">
    <property type="protein sequence ID" value="PLN76893.1"/>
    <property type="molecule type" value="Genomic_DNA"/>
</dbReference>
<evidence type="ECO:0000313" key="3">
    <source>
        <dbReference type="Proteomes" id="UP000235023"/>
    </source>
</evidence>
<name>A0A2J5HIM2_9EURO</name>
<keyword evidence="1" id="KW-1133">Transmembrane helix</keyword>
<feature type="transmembrane region" description="Helical" evidence="1">
    <location>
        <begin position="55"/>
        <end position="79"/>
    </location>
</feature>
<feature type="transmembrane region" description="Helical" evidence="1">
    <location>
        <begin position="7"/>
        <end position="35"/>
    </location>
</feature>
<dbReference type="Proteomes" id="UP000235023">
    <property type="component" value="Unassembled WGS sequence"/>
</dbReference>
<protein>
    <submittedName>
        <fullName evidence="2">Uncharacterized protein</fullName>
    </submittedName>
</protein>